<keyword evidence="3" id="KW-1185">Reference proteome</keyword>
<dbReference type="Gene3D" id="2.30.30.140">
    <property type="match status" value="2"/>
</dbReference>
<dbReference type="InterPro" id="IPR002999">
    <property type="entry name" value="Tudor"/>
</dbReference>
<dbReference type="AlphaFoldDB" id="E9GXP9"/>
<gene>
    <name evidence="2" type="ORF">DAPPUDRAFT_306668</name>
</gene>
<evidence type="ECO:0000259" key="1">
    <source>
        <dbReference type="Pfam" id="PF00567"/>
    </source>
</evidence>
<reference evidence="2 3" key="1">
    <citation type="journal article" date="2011" name="Science">
        <title>The ecoresponsive genome of Daphnia pulex.</title>
        <authorList>
            <person name="Colbourne J.K."/>
            <person name="Pfrender M.E."/>
            <person name="Gilbert D."/>
            <person name="Thomas W.K."/>
            <person name="Tucker A."/>
            <person name="Oakley T.H."/>
            <person name="Tokishita S."/>
            <person name="Aerts A."/>
            <person name="Arnold G.J."/>
            <person name="Basu M.K."/>
            <person name="Bauer D.J."/>
            <person name="Caceres C.E."/>
            <person name="Carmel L."/>
            <person name="Casola C."/>
            <person name="Choi J.H."/>
            <person name="Detter J.C."/>
            <person name="Dong Q."/>
            <person name="Dusheyko S."/>
            <person name="Eads B.D."/>
            <person name="Frohlich T."/>
            <person name="Geiler-Samerotte K.A."/>
            <person name="Gerlach D."/>
            <person name="Hatcher P."/>
            <person name="Jogdeo S."/>
            <person name="Krijgsveld J."/>
            <person name="Kriventseva E.V."/>
            <person name="Kultz D."/>
            <person name="Laforsch C."/>
            <person name="Lindquist E."/>
            <person name="Lopez J."/>
            <person name="Manak J.R."/>
            <person name="Muller J."/>
            <person name="Pangilinan J."/>
            <person name="Patwardhan R.P."/>
            <person name="Pitluck S."/>
            <person name="Pritham E.J."/>
            <person name="Rechtsteiner A."/>
            <person name="Rho M."/>
            <person name="Rogozin I.B."/>
            <person name="Sakarya O."/>
            <person name="Salamov A."/>
            <person name="Schaack S."/>
            <person name="Shapiro H."/>
            <person name="Shiga Y."/>
            <person name="Skalitzky C."/>
            <person name="Smith Z."/>
            <person name="Souvorov A."/>
            <person name="Sung W."/>
            <person name="Tang Z."/>
            <person name="Tsuchiya D."/>
            <person name="Tu H."/>
            <person name="Vos H."/>
            <person name="Wang M."/>
            <person name="Wolf Y.I."/>
            <person name="Yamagata H."/>
            <person name="Yamada T."/>
            <person name="Ye Y."/>
            <person name="Shaw J.R."/>
            <person name="Andrews J."/>
            <person name="Crease T.J."/>
            <person name="Tang H."/>
            <person name="Lucas S.M."/>
            <person name="Robertson H.M."/>
            <person name="Bork P."/>
            <person name="Koonin E.V."/>
            <person name="Zdobnov E.M."/>
            <person name="Grigoriev I.V."/>
            <person name="Lynch M."/>
            <person name="Boore J.L."/>
        </authorList>
    </citation>
    <scope>NUCLEOTIDE SEQUENCE [LARGE SCALE GENOMIC DNA]</scope>
</reference>
<name>E9GXP9_DAPPU</name>
<evidence type="ECO:0000313" key="2">
    <source>
        <dbReference type="EMBL" id="EFX75700.1"/>
    </source>
</evidence>
<sequence>MEYRNIKRRLAEAPKYSTLTGTEPAVCHPVRLKHIGEDILYVHVRAVCSVNEVTFVRRDVSPDIDGLWGKIVADMNMFYRENLAQLKPVATLEKDRLYAVELNGVWNRVVFCDFNEAGDAKLEIVDEGYYETVSPSAVFPLECRFGIFPCQSTRCVLYDLQHFSFVLSKLVFDAVTEHLLDEILNAVIISREPNLTVVFFKPPELNLNEFILLQVAKHVWSIPPKDDEKDVPEDPLMNDPCISYRIKASLLDNLLFFMAIKRFQLPPTSEVTVDGLYLGNNAKGRWFRMRLESNIPAADHRKVKVRLIDYGNSVEIVPRNCLWDLNSMSPVIAAIPNHEFVVLPLSCLCARVVSMNEIDLQSAPSSVQSFVCNHIFPF</sequence>
<dbReference type="HOGENOM" id="CLU_736223_0_0_1"/>
<dbReference type="KEGG" id="dpx:DAPPUDRAFT_306668"/>
<dbReference type="Proteomes" id="UP000000305">
    <property type="component" value="Unassembled WGS sequence"/>
</dbReference>
<feature type="domain" description="Tudor" evidence="1">
    <location>
        <begin position="69"/>
        <end position="158"/>
    </location>
</feature>
<dbReference type="EMBL" id="GL732573">
    <property type="protein sequence ID" value="EFX75700.1"/>
    <property type="molecule type" value="Genomic_DNA"/>
</dbReference>
<protein>
    <recommendedName>
        <fullName evidence="1">Tudor domain-containing protein</fullName>
    </recommendedName>
</protein>
<dbReference type="OrthoDB" id="10034606at2759"/>
<evidence type="ECO:0000313" key="3">
    <source>
        <dbReference type="Proteomes" id="UP000000305"/>
    </source>
</evidence>
<proteinExistence type="predicted"/>
<accession>E9GXP9</accession>
<organism evidence="2 3">
    <name type="scientific">Daphnia pulex</name>
    <name type="common">Water flea</name>
    <dbReference type="NCBI Taxonomy" id="6669"/>
    <lineage>
        <taxon>Eukaryota</taxon>
        <taxon>Metazoa</taxon>
        <taxon>Ecdysozoa</taxon>
        <taxon>Arthropoda</taxon>
        <taxon>Crustacea</taxon>
        <taxon>Branchiopoda</taxon>
        <taxon>Diplostraca</taxon>
        <taxon>Cladocera</taxon>
        <taxon>Anomopoda</taxon>
        <taxon>Daphniidae</taxon>
        <taxon>Daphnia</taxon>
    </lineage>
</organism>
<dbReference type="SUPFAM" id="SSF63748">
    <property type="entry name" value="Tudor/PWWP/MBT"/>
    <property type="match status" value="1"/>
</dbReference>
<dbReference type="InParanoid" id="E9GXP9"/>
<dbReference type="Pfam" id="PF00567">
    <property type="entry name" value="TUDOR"/>
    <property type="match status" value="1"/>
</dbReference>